<comment type="subcellular location">
    <subcellularLocation>
        <location evidence="1">Cell membrane</location>
        <topology evidence="1">Multi-pass membrane protein</topology>
    </subcellularLocation>
</comment>
<keyword evidence="6 8" id="KW-0472">Membrane</keyword>
<comment type="similarity">
    <text evidence="2">Belongs to the MscS (TC 1.A.23) family.</text>
</comment>
<feature type="domain" description="Mechanosensitive ion channel MscS" evidence="9">
    <location>
        <begin position="649"/>
        <end position="714"/>
    </location>
</feature>
<feature type="region of interest" description="Disordered" evidence="7">
    <location>
        <begin position="816"/>
        <end position="960"/>
    </location>
</feature>
<evidence type="ECO:0000259" key="9">
    <source>
        <dbReference type="Pfam" id="PF00924"/>
    </source>
</evidence>
<comment type="caution">
    <text evidence="11">The sequence shown here is derived from an EMBL/GenBank/DDBJ whole genome shotgun (WGS) entry which is preliminary data.</text>
</comment>
<dbReference type="Pfam" id="PF21088">
    <property type="entry name" value="MS_channel_1st"/>
    <property type="match status" value="1"/>
</dbReference>
<dbReference type="InterPro" id="IPR045276">
    <property type="entry name" value="YbiO_bact"/>
</dbReference>
<dbReference type="PANTHER" id="PTHR30460">
    <property type="entry name" value="MODERATE CONDUCTANCE MECHANOSENSITIVE CHANNEL YBIO"/>
    <property type="match status" value="1"/>
</dbReference>
<gene>
    <name evidence="11" type="ORF">LJ656_00855</name>
</gene>
<dbReference type="InterPro" id="IPR011066">
    <property type="entry name" value="MscS_channel_C_sf"/>
</dbReference>
<feature type="transmembrane region" description="Helical" evidence="8">
    <location>
        <begin position="390"/>
        <end position="411"/>
    </location>
</feature>
<feature type="transmembrane region" description="Helical" evidence="8">
    <location>
        <begin position="240"/>
        <end position="261"/>
    </location>
</feature>
<keyword evidence="3" id="KW-1003">Cell membrane</keyword>
<feature type="compositionally biased region" description="Basic and acidic residues" evidence="7">
    <location>
        <begin position="845"/>
        <end position="889"/>
    </location>
</feature>
<dbReference type="Pfam" id="PF00924">
    <property type="entry name" value="MS_channel_2nd"/>
    <property type="match status" value="1"/>
</dbReference>
<dbReference type="Gene3D" id="1.10.287.1260">
    <property type="match status" value="1"/>
</dbReference>
<dbReference type="SUPFAM" id="SSF82689">
    <property type="entry name" value="Mechanosensitive channel protein MscS (YggB), C-terminal domain"/>
    <property type="match status" value="1"/>
</dbReference>
<dbReference type="Gene3D" id="2.30.30.60">
    <property type="match status" value="1"/>
</dbReference>
<sequence length="960" mass="102386">MQSCPSRRESEAAPSSGGQQPATRAVPHFSSDPIDHAPAARRARSPVVNRLSGWRGWFGALLCATLLACVGLAPRIASAAGASEAAASAPAPAPATPVIPALQSLINSATVNATPAAPASGASAAEAASAPSAASQAELARSLDSVIATLDNDRQRTALVNQLKKLRQVSQDAAQTVGPAAPAQPSPGLLGAIASGIASFESDMHQGRTPVRYWSGRLTAAGNELYTIVSGQSRESLGSILLAMLAMLAGWGACAGALIYLQQRLYRRLGVQIGLRPNPTTRELLVFALRRVGPWIIAFVAALLFVRAMPDALGRTLGMVVAYAIVAGAVFSAICLIMFSLFGSGHRRVAVRLLIDHARRVLFVIGVCGALGDAAVNYDVAHQLGSNLAALISTAANMTAAVLTGYFALAFRRPVAHLIRNRSYELRNDHQAATDAFDVLAALWHVPVLVLAAASVVATLGGSGSSENVLQISIVTALLLVLAFFLSAIVLRMTRPRSARARRRSPYLTRLLRFCGTLLTLFIWLFFFELAARLWGVSLAAMVEQNVAARGIAHAVTAIVATVFIAWLLWILVDTAITEQLNPGSPRNKARSPSMRARTMLPLVRNVLLVTIMTIAGIVTAANLGINVTPLLAGAGVIGLAIGFGAQSLVTDLITGLFIIIEDTISVGDWIDVDGGHAGTVEHLSIRTVRLRDGQGAIHAIPFSQIKIVKNLSRDFAYAVFEVRLAFSTDVDQIMQLIREVGADLMADFRYRREMLGPIEVWGLDRFDPNWMVVKGQIKTRPLQQWSVARAFNLQLKRKMDEVGIEIPVAQMRVYTSSKDSEGEPLRDDEMTGFVAPVEGGRPVPRGDDGAYGRQSEALREGAHARTHEPSRERSREKERERKPAREAVTDEPYEATHQATHQATHRAAGLGPSAHAAPPVPLAPVRDVSHEPRPAPPPTGQTASTPPQIPTAGDAGGKT</sequence>
<accession>A0ABS8JML5</accession>
<feature type="compositionally biased region" description="Basic and acidic residues" evidence="7">
    <location>
        <begin position="819"/>
        <end position="830"/>
    </location>
</feature>
<keyword evidence="5 8" id="KW-1133">Transmembrane helix</keyword>
<evidence type="ECO:0000313" key="12">
    <source>
        <dbReference type="Proteomes" id="UP001431019"/>
    </source>
</evidence>
<keyword evidence="4 8" id="KW-0812">Transmembrane</keyword>
<evidence type="ECO:0000256" key="1">
    <source>
        <dbReference type="ARBA" id="ARBA00004651"/>
    </source>
</evidence>
<dbReference type="Gene3D" id="3.30.70.100">
    <property type="match status" value="1"/>
</dbReference>
<feature type="compositionally biased region" description="Low complexity" evidence="7">
    <location>
        <begin position="896"/>
        <end position="918"/>
    </location>
</feature>
<evidence type="ECO:0000256" key="8">
    <source>
        <dbReference type="SAM" id="Phobius"/>
    </source>
</evidence>
<proteinExistence type="inferred from homology"/>
<dbReference type="Proteomes" id="UP001431019">
    <property type="component" value="Unassembled WGS sequence"/>
</dbReference>
<evidence type="ECO:0000313" key="11">
    <source>
        <dbReference type="EMBL" id="MCC8391124.1"/>
    </source>
</evidence>
<feature type="transmembrane region" description="Helical" evidence="8">
    <location>
        <begin position="511"/>
        <end position="532"/>
    </location>
</feature>
<dbReference type="InterPro" id="IPR011014">
    <property type="entry name" value="MscS_channel_TM-2"/>
</dbReference>
<protein>
    <submittedName>
        <fullName evidence="11">Mechanosensitive ion channel</fullName>
    </submittedName>
</protein>
<feature type="transmembrane region" description="Helical" evidence="8">
    <location>
        <begin position="432"/>
        <end position="457"/>
    </location>
</feature>
<feature type="region of interest" description="Disordered" evidence="7">
    <location>
        <begin position="1"/>
        <end position="45"/>
    </location>
</feature>
<dbReference type="InterPro" id="IPR023408">
    <property type="entry name" value="MscS_beta-dom_sf"/>
</dbReference>
<feature type="transmembrane region" description="Helical" evidence="8">
    <location>
        <begin position="552"/>
        <end position="573"/>
    </location>
</feature>
<dbReference type="EMBL" id="JAJITD010000001">
    <property type="protein sequence ID" value="MCC8391124.1"/>
    <property type="molecule type" value="Genomic_DNA"/>
</dbReference>
<evidence type="ECO:0000256" key="2">
    <source>
        <dbReference type="ARBA" id="ARBA00008017"/>
    </source>
</evidence>
<organism evidence="11 12">
    <name type="scientific">Paraburkholderia sejongensis</name>
    <dbReference type="NCBI Taxonomy" id="2886946"/>
    <lineage>
        <taxon>Bacteria</taxon>
        <taxon>Pseudomonadati</taxon>
        <taxon>Pseudomonadota</taxon>
        <taxon>Betaproteobacteria</taxon>
        <taxon>Burkholderiales</taxon>
        <taxon>Burkholderiaceae</taxon>
        <taxon>Paraburkholderia</taxon>
    </lineage>
</organism>
<keyword evidence="12" id="KW-1185">Reference proteome</keyword>
<evidence type="ECO:0000256" key="4">
    <source>
        <dbReference type="ARBA" id="ARBA00022692"/>
    </source>
</evidence>
<dbReference type="InterPro" id="IPR049142">
    <property type="entry name" value="MS_channel_1st"/>
</dbReference>
<evidence type="ECO:0000256" key="7">
    <source>
        <dbReference type="SAM" id="MobiDB-lite"/>
    </source>
</evidence>
<dbReference type="PANTHER" id="PTHR30460:SF0">
    <property type="entry name" value="MODERATE CONDUCTANCE MECHANOSENSITIVE CHANNEL YBIO"/>
    <property type="match status" value="1"/>
</dbReference>
<evidence type="ECO:0000259" key="10">
    <source>
        <dbReference type="Pfam" id="PF21088"/>
    </source>
</evidence>
<dbReference type="SUPFAM" id="SSF50182">
    <property type="entry name" value="Sm-like ribonucleoproteins"/>
    <property type="match status" value="1"/>
</dbReference>
<dbReference type="SUPFAM" id="SSF82861">
    <property type="entry name" value="Mechanosensitive channel protein MscS (YggB), transmembrane region"/>
    <property type="match status" value="1"/>
</dbReference>
<dbReference type="InterPro" id="IPR006685">
    <property type="entry name" value="MscS_channel_2nd"/>
</dbReference>
<feature type="transmembrane region" description="Helical" evidence="8">
    <location>
        <begin position="361"/>
        <end position="378"/>
    </location>
</feature>
<feature type="transmembrane region" description="Helical" evidence="8">
    <location>
        <begin position="292"/>
        <end position="309"/>
    </location>
</feature>
<feature type="transmembrane region" description="Helical" evidence="8">
    <location>
        <begin position="632"/>
        <end position="661"/>
    </location>
</feature>
<name>A0ABS8JML5_9BURK</name>
<reference evidence="11 12" key="1">
    <citation type="submission" date="2021-11" db="EMBL/GenBank/DDBJ databases">
        <authorList>
            <person name="Oh E.-T."/>
            <person name="Kim S.-B."/>
        </authorList>
    </citation>
    <scope>NUCLEOTIDE SEQUENCE [LARGE SCALE GENOMIC DNA]</scope>
    <source>
        <strain evidence="11 12">MMS20-SJTR3</strain>
    </source>
</reference>
<evidence type="ECO:0000256" key="5">
    <source>
        <dbReference type="ARBA" id="ARBA00022989"/>
    </source>
</evidence>
<evidence type="ECO:0000256" key="6">
    <source>
        <dbReference type="ARBA" id="ARBA00023136"/>
    </source>
</evidence>
<evidence type="ECO:0000256" key="3">
    <source>
        <dbReference type="ARBA" id="ARBA00022475"/>
    </source>
</evidence>
<feature type="transmembrane region" description="Helical" evidence="8">
    <location>
        <begin position="603"/>
        <end position="626"/>
    </location>
</feature>
<feature type="compositionally biased region" description="Basic and acidic residues" evidence="7">
    <location>
        <begin position="1"/>
        <end position="11"/>
    </location>
</feature>
<feature type="transmembrane region" description="Helical" evidence="8">
    <location>
        <begin position="469"/>
        <end position="491"/>
    </location>
</feature>
<feature type="domain" description="Mechanosensitive ion channel transmembrane helices 2/3" evidence="10">
    <location>
        <begin position="606"/>
        <end position="647"/>
    </location>
</feature>
<dbReference type="RefSeq" id="WP_230507370.1">
    <property type="nucleotide sequence ID" value="NZ_JAJITD010000001.1"/>
</dbReference>
<feature type="transmembrane region" description="Helical" evidence="8">
    <location>
        <begin position="321"/>
        <end position="341"/>
    </location>
</feature>
<dbReference type="InterPro" id="IPR010920">
    <property type="entry name" value="LSM_dom_sf"/>
</dbReference>